<comment type="caution">
    <text evidence="2">The sequence shown here is derived from an EMBL/GenBank/DDBJ whole genome shotgun (WGS) entry which is preliminary data.</text>
</comment>
<protein>
    <recommendedName>
        <fullName evidence="1">Rhodanese domain-containing protein</fullName>
    </recommendedName>
</protein>
<dbReference type="GO" id="GO:0004792">
    <property type="term" value="F:thiosulfate-cyanide sulfurtransferase activity"/>
    <property type="evidence" value="ECO:0007669"/>
    <property type="project" value="TreeGrafter"/>
</dbReference>
<gene>
    <name evidence="2" type="ORF">KDA_19610</name>
</gene>
<sequence>MANNFDDEVLPYTTIGTDDAKRMIEAGTRIVDVRMPDEWNYGHIAEATLVPIQGIYTFGKALQEQNLPLDEEVIFVCAAGQRSAMASEIASLMGFKKVYNLARGMNGWANRGYSMER</sequence>
<feature type="domain" description="Rhodanese" evidence="1">
    <location>
        <begin position="24"/>
        <end position="117"/>
    </location>
</feature>
<dbReference type="InterPro" id="IPR001763">
    <property type="entry name" value="Rhodanese-like_dom"/>
</dbReference>
<dbReference type="PANTHER" id="PTHR44086:SF10">
    <property type="entry name" value="THIOSULFATE SULFURTRANSFERASE_RHODANESE-LIKE DOMAIN-CONTAINING PROTEIN 3"/>
    <property type="match status" value="1"/>
</dbReference>
<dbReference type="CDD" id="cd00158">
    <property type="entry name" value="RHOD"/>
    <property type="match status" value="1"/>
</dbReference>
<dbReference type="RefSeq" id="WP_126626929.1">
    <property type="nucleotide sequence ID" value="NZ_BIFT01000001.1"/>
</dbReference>
<dbReference type="PROSITE" id="PS50206">
    <property type="entry name" value="RHODANESE_3"/>
    <property type="match status" value="1"/>
</dbReference>
<proteinExistence type="predicted"/>
<evidence type="ECO:0000313" key="3">
    <source>
        <dbReference type="Proteomes" id="UP000287171"/>
    </source>
</evidence>
<dbReference type="Proteomes" id="UP000287171">
    <property type="component" value="Unassembled WGS sequence"/>
</dbReference>
<dbReference type="EMBL" id="BIFT01000001">
    <property type="protein sequence ID" value="GCE26477.1"/>
    <property type="molecule type" value="Genomic_DNA"/>
</dbReference>
<accession>A0A402B556</accession>
<dbReference type="Gene3D" id="3.40.250.10">
    <property type="entry name" value="Rhodanese-like domain"/>
    <property type="match status" value="1"/>
</dbReference>
<keyword evidence="3" id="KW-1185">Reference proteome</keyword>
<evidence type="ECO:0000259" key="1">
    <source>
        <dbReference type="PROSITE" id="PS50206"/>
    </source>
</evidence>
<dbReference type="OrthoDB" id="9800872at2"/>
<dbReference type="InterPro" id="IPR036873">
    <property type="entry name" value="Rhodanese-like_dom_sf"/>
</dbReference>
<evidence type="ECO:0000313" key="2">
    <source>
        <dbReference type="EMBL" id="GCE26477.1"/>
    </source>
</evidence>
<organism evidence="2 3">
    <name type="scientific">Dictyobacter alpinus</name>
    <dbReference type="NCBI Taxonomy" id="2014873"/>
    <lineage>
        <taxon>Bacteria</taxon>
        <taxon>Bacillati</taxon>
        <taxon>Chloroflexota</taxon>
        <taxon>Ktedonobacteria</taxon>
        <taxon>Ktedonobacterales</taxon>
        <taxon>Dictyobacteraceae</taxon>
        <taxon>Dictyobacter</taxon>
    </lineage>
</organism>
<dbReference type="AlphaFoldDB" id="A0A402B556"/>
<dbReference type="PANTHER" id="PTHR44086">
    <property type="entry name" value="THIOSULFATE SULFURTRANSFERASE RDL2, MITOCHONDRIAL-RELATED"/>
    <property type="match status" value="1"/>
</dbReference>
<dbReference type="Pfam" id="PF00581">
    <property type="entry name" value="Rhodanese"/>
    <property type="match status" value="1"/>
</dbReference>
<reference evidence="3" key="1">
    <citation type="submission" date="2018-12" db="EMBL/GenBank/DDBJ databases">
        <title>Tengunoibacter tsumagoiensis gen. nov., sp. nov., Dictyobacter kobayashii sp. nov., D. alpinus sp. nov., and D. joshuensis sp. nov. and description of Dictyobacteraceae fam. nov. within the order Ktedonobacterales isolated from Tengu-no-mugimeshi.</title>
        <authorList>
            <person name="Wang C.M."/>
            <person name="Zheng Y."/>
            <person name="Sakai Y."/>
            <person name="Toyoda A."/>
            <person name="Minakuchi Y."/>
            <person name="Abe K."/>
            <person name="Yokota A."/>
            <person name="Yabe S."/>
        </authorList>
    </citation>
    <scope>NUCLEOTIDE SEQUENCE [LARGE SCALE GENOMIC DNA]</scope>
    <source>
        <strain evidence="3">Uno16</strain>
    </source>
</reference>
<dbReference type="SUPFAM" id="SSF52821">
    <property type="entry name" value="Rhodanese/Cell cycle control phosphatase"/>
    <property type="match status" value="1"/>
</dbReference>
<name>A0A402B556_9CHLR</name>
<dbReference type="SMART" id="SM00450">
    <property type="entry name" value="RHOD"/>
    <property type="match status" value="1"/>
</dbReference>